<comment type="caution">
    <text evidence="3">The sequence shown here is derived from an EMBL/GenBank/DDBJ whole genome shotgun (WGS) entry which is preliminary data.</text>
</comment>
<dbReference type="OrthoDB" id="3253247at2"/>
<reference evidence="3 4" key="1">
    <citation type="submission" date="2017-02" db="EMBL/GenBank/DDBJ databases">
        <title>The new phylogeny of genus Mycobacterium.</title>
        <authorList>
            <person name="Tortoli E."/>
            <person name="Trovato A."/>
            <person name="Cirillo D.M."/>
        </authorList>
    </citation>
    <scope>NUCLEOTIDE SEQUENCE [LARGE SCALE GENOMIC DNA]</scope>
    <source>
        <strain evidence="3 4">DSM 44338</strain>
    </source>
</reference>
<dbReference type="GO" id="GO:0016758">
    <property type="term" value="F:hexosyltransferase activity"/>
    <property type="evidence" value="ECO:0007669"/>
    <property type="project" value="InterPro"/>
</dbReference>
<feature type="domain" description="Erythromycin biosynthesis protein CIII-like C-terminal" evidence="2">
    <location>
        <begin position="296"/>
        <end position="400"/>
    </location>
</feature>
<evidence type="ECO:0000259" key="1">
    <source>
        <dbReference type="Pfam" id="PF03033"/>
    </source>
</evidence>
<feature type="domain" description="Glycosyltransferase family 28 N-terminal" evidence="1">
    <location>
        <begin position="3"/>
        <end position="81"/>
    </location>
</feature>
<dbReference type="EMBL" id="MVIM01000032">
    <property type="protein sequence ID" value="ORB61068.1"/>
    <property type="molecule type" value="Genomic_DNA"/>
</dbReference>
<dbReference type="InterPro" id="IPR010610">
    <property type="entry name" value="EryCIII-like_C"/>
</dbReference>
<evidence type="ECO:0000313" key="4">
    <source>
        <dbReference type="Proteomes" id="UP000192411"/>
    </source>
</evidence>
<dbReference type="PANTHER" id="PTHR48050:SF13">
    <property type="entry name" value="STEROL 3-BETA-GLUCOSYLTRANSFERASE UGT80A2"/>
    <property type="match status" value="1"/>
</dbReference>
<dbReference type="PANTHER" id="PTHR48050">
    <property type="entry name" value="STEROL 3-BETA-GLUCOSYLTRANSFERASE"/>
    <property type="match status" value="1"/>
</dbReference>
<evidence type="ECO:0000313" key="3">
    <source>
        <dbReference type="EMBL" id="ORB61068.1"/>
    </source>
</evidence>
<dbReference type="Gene3D" id="3.40.50.2000">
    <property type="entry name" value="Glycogen Phosphorylase B"/>
    <property type="match status" value="2"/>
</dbReference>
<dbReference type="InterPro" id="IPR050426">
    <property type="entry name" value="Glycosyltransferase_28"/>
</dbReference>
<keyword evidence="3" id="KW-0808">Transferase</keyword>
<protein>
    <submittedName>
        <fullName evidence="3">Glycosyl transferase family 1</fullName>
    </submittedName>
</protein>
<dbReference type="GO" id="GO:0008194">
    <property type="term" value="F:UDP-glycosyltransferase activity"/>
    <property type="evidence" value="ECO:0007669"/>
    <property type="project" value="InterPro"/>
</dbReference>
<dbReference type="CDD" id="cd03784">
    <property type="entry name" value="GT1_Gtf-like"/>
    <property type="match status" value="1"/>
</dbReference>
<sequence length="423" mass="46082">MKFVLASYGSRGDIEPCAAVGRELLRRGHEVRMAVPPDLVSFVEGAGLAPVAYGLDTRAWMEAHRDLWTRFSRNFWKIPDLIRLAREVREPINECWMEISTTLKSLADGADLLFTGLSFEQPAANVAEYYDIPLATLHYHPARANGQLMPVLPAPVGRAVMRADEWLGWRVSKKVEDTQRGELGLPETTSRASLRMSQRGSLEIQAYDEACFPGLATEWAKWGDRRPFVGALTLELATDADDDVAAWIAAGTPPIFFGFGSNPIESVADTLAMIGGACAQLGERALVCAGWSDFSGVPHYEHVKVVGALNFAAIFPACRAVVHHGGTGTTAAGLRAGVPTVVLWTWPGQSLWGRAVERLKLGTSRRFTSTTEQSLVADLRTVLSPDYIARAHEFAPRMTAPAESVAAAADLLEEAVRLRQVAD</sequence>
<accession>A0A1X0JDY9</accession>
<dbReference type="GO" id="GO:0005975">
    <property type="term" value="P:carbohydrate metabolic process"/>
    <property type="evidence" value="ECO:0007669"/>
    <property type="project" value="InterPro"/>
</dbReference>
<dbReference type="Proteomes" id="UP000192411">
    <property type="component" value="Unassembled WGS sequence"/>
</dbReference>
<evidence type="ECO:0000259" key="2">
    <source>
        <dbReference type="Pfam" id="PF06722"/>
    </source>
</evidence>
<dbReference type="InterPro" id="IPR002213">
    <property type="entry name" value="UDP_glucos_trans"/>
</dbReference>
<gene>
    <name evidence="3" type="ORF">BST47_29325</name>
</gene>
<dbReference type="AlphaFoldDB" id="A0A1X0JDY9"/>
<dbReference type="RefSeq" id="WP_083129265.1">
    <property type="nucleotide sequence ID" value="NZ_MVIM01000032.1"/>
</dbReference>
<keyword evidence="4" id="KW-1185">Reference proteome</keyword>
<dbReference type="InterPro" id="IPR004276">
    <property type="entry name" value="GlycoTrans_28_N"/>
</dbReference>
<dbReference type="STRING" id="75922.BST47_29325"/>
<dbReference type="SUPFAM" id="SSF53756">
    <property type="entry name" value="UDP-Glycosyltransferase/glycogen phosphorylase"/>
    <property type="match status" value="1"/>
</dbReference>
<proteinExistence type="predicted"/>
<dbReference type="Pfam" id="PF06722">
    <property type="entry name" value="EryCIII-like_C"/>
    <property type="match status" value="1"/>
</dbReference>
<dbReference type="GO" id="GO:0033072">
    <property type="term" value="P:vancomycin biosynthetic process"/>
    <property type="evidence" value="ECO:0007669"/>
    <property type="project" value="UniProtKB-ARBA"/>
</dbReference>
<name>A0A1X0JDY9_9MYCO</name>
<organism evidence="3 4">
    <name type="scientific">Mycolicibacterium tusciae</name>
    <dbReference type="NCBI Taxonomy" id="75922"/>
    <lineage>
        <taxon>Bacteria</taxon>
        <taxon>Bacillati</taxon>
        <taxon>Actinomycetota</taxon>
        <taxon>Actinomycetes</taxon>
        <taxon>Mycobacteriales</taxon>
        <taxon>Mycobacteriaceae</taxon>
        <taxon>Mycolicibacterium</taxon>
    </lineage>
</organism>
<dbReference type="Pfam" id="PF03033">
    <property type="entry name" value="Glyco_transf_28"/>
    <property type="match status" value="1"/>
</dbReference>
<dbReference type="FunFam" id="3.40.50.2000:FF:000009">
    <property type="entry name" value="Sterol 3-beta-glucosyltransferase UGT80A2"/>
    <property type="match status" value="1"/>
</dbReference>